<dbReference type="Proteomes" id="UP001432146">
    <property type="component" value="Unassembled WGS sequence"/>
</dbReference>
<organism evidence="1 2">
    <name type="scientific">Tetragonisca angustula</name>
    <dbReference type="NCBI Taxonomy" id="166442"/>
    <lineage>
        <taxon>Eukaryota</taxon>
        <taxon>Metazoa</taxon>
        <taxon>Ecdysozoa</taxon>
        <taxon>Arthropoda</taxon>
        <taxon>Hexapoda</taxon>
        <taxon>Insecta</taxon>
        <taxon>Pterygota</taxon>
        <taxon>Neoptera</taxon>
        <taxon>Endopterygota</taxon>
        <taxon>Hymenoptera</taxon>
        <taxon>Apocrita</taxon>
        <taxon>Aculeata</taxon>
        <taxon>Apoidea</taxon>
        <taxon>Anthophila</taxon>
        <taxon>Apidae</taxon>
        <taxon>Tetragonisca</taxon>
    </lineage>
</organism>
<keyword evidence="2" id="KW-1185">Reference proteome</keyword>
<comment type="caution">
    <text evidence="1">The sequence shown here is derived from an EMBL/GenBank/DDBJ whole genome shotgun (WGS) entry which is preliminary data.</text>
</comment>
<protein>
    <submittedName>
        <fullName evidence="1">Uncharacterized protein</fullName>
    </submittedName>
</protein>
<evidence type="ECO:0000313" key="2">
    <source>
        <dbReference type="Proteomes" id="UP001432146"/>
    </source>
</evidence>
<sequence length="19" mass="2185">MFLSSAILVRLHVKLAVRM</sequence>
<proteinExistence type="predicted"/>
<reference evidence="1 2" key="1">
    <citation type="submission" date="2024-05" db="EMBL/GenBank/DDBJ databases">
        <title>The nuclear and mitochondrial genome assemblies of Tetragonisca angustula (Apidae: Meliponini), a tiny yet remarkable pollinator in the Neotropics.</title>
        <authorList>
            <person name="Ferrari R."/>
            <person name="Ricardo P.C."/>
            <person name="Dias F.C."/>
            <person name="Araujo N.S."/>
            <person name="Soares D.O."/>
            <person name="Zhou Q.-S."/>
            <person name="Zhu C.-D."/>
            <person name="Coutinho L."/>
            <person name="Airas M.C."/>
            <person name="Batista T.M."/>
        </authorList>
    </citation>
    <scope>NUCLEOTIDE SEQUENCE [LARGE SCALE GENOMIC DNA]</scope>
    <source>
        <strain evidence="1">ASF017062</strain>
        <tissue evidence="1">Abdomen</tissue>
    </source>
</reference>
<accession>A0AAW1AD37</accession>
<dbReference type="AlphaFoldDB" id="A0AAW1AD37"/>
<evidence type="ECO:0000313" key="1">
    <source>
        <dbReference type="EMBL" id="KAK9307890.1"/>
    </source>
</evidence>
<name>A0AAW1AD37_9HYME</name>
<dbReference type="EMBL" id="JAWNGG020000025">
    <property type="protein sequence ID" value="KAK9307890.1"/>
    <property type="molecule type" value="Genomic_DNA"/>
</dbReference>
<gene>
    <name evidence="1" type="ORF">QLX08_001948</name>
</gene>